<dbReference type="Proteomes" id="UP000017840">
    <property type="component" value="Unassembled WGS sequence"/>
</dbReference>
<name>V4HGM3_9EURY</name>
<feature type="compositionally biased region" description="Basic and acidic residues" evidence="1">
    <location>
        <begin position="96"/>
        <end position="108"/>
    </location>
</feature>
<evidence type="ECO:0000313" key="2">
    <source>
        <dbReference type="EMBL" id="ESP86954.1"/>
    </source>
</evidence>
<reference evidence="2 3" key="1">
    <citation type="journal article" date="2013" name="Genome Announc.">
        <title>Draft Genome Sequence of 'Candidatus Halobonum tyrrellensis' Strain G22, Isolated from the Hypersaline Waters of Lake Tyrrell, Australia.</title>
        <authorList>
            <person name="Ugalde J.A."/>
            <person name="Narasingarao P."/>
            <person name="Kuo S."/>
            <person name="Podell S."/>
            <person name="Allen E.E."/>
        </authorList>
    </citation>
    <scope>NUCLEOTIDE SEQUENCE [LARGE SCALE GENOMIC DNA]</scope>
    <source>
        <strain evidence="2 3">G22</strain>
    </source>
</reference>
<dbReference type="OrthoDB" id="304916at2157"/>
<dbReference type="EMBL" id="ASGZ01000068">
    <property type="protein sequence ID" value="ESP86954.1"/>
    <property type="molecule type" value="Genomic_DNA"/>
</dbReference>
<dbReference type="InterPro" id="IPR048925">
    <property type="entry name" value="RdfA"/>
</dbReference>
<feature type="region of interest" description="Disordered" evidence="1">
    <location>
        <begin position="88"/>
        <end position="108"/>
    </location>
</feature>
<evidence type="ECO:0000313" key="3">
    <source>
        <dbReference type="Proteomes" id="UP000017840"/>
    </source>
</evidence>
<protein>
    <submittedName>
        <fullName evidence="2">Uncharacterized protein</fullName>
    </submittedName>
</protein>
<dbReference type="eggNOG" id="arCOG02804">
    <property type="taxonomic scope" value="Archaea"/>
</dbReference>
<proteinExistence type="predicted"/>
<comment type="caution">
    <text evidence="2">The sequence shown here is derived from an EMBL/GenBank/DDBJ whole genome shotgun (WGS) entry which is preliminary data.</text>
</comment>
<dbReference type="AlphaFoldDB" id="V4HGM3"/>
<dbReference type="RefSeq" id="WP_023395942.1">
    <property type="nucleotide sequence ID" value="NZ_ASGZ01000068.1"/>
</dbReference>
<dbReference type="Pfam" id="PF21811">
    <property type="entry name" value="RdfA"/>
    <property type="match status" value="1"/>
</dbReference>
<accession>V4HGM3</accession>
<keyword evidence="3" id="KW-1185">Reference proteome</keyword>
<gene>
    <name evidence="2" type="ORF">K933_16877</name>
</gene>
<organism evidence="2 3">
    <name type="scientific">Candidatus Halobonum tyrrellensis G22</name>
    <dbReference type="NCBI Taxonomy" id="1324957"/>
    <lineage>
        <taxon>Archaea</taxon>
        <taxon>Methanobacteriati</taxon>
        <taxon>Methanobacteriota</taxon>
        <taxon>Stenosarchaea group</taxon>
        <taxon>Halobacteria</taxon>
        <taxon>Halobacteriales</taxon>
        <taxon>Haloferacaceae</taxon>
        <taxon>Candidatus Halobonum</taxon>
    </lineage>
</organism>
<evidence type="ECO:0000256" key="1">
    <source>
        <dbReference type="SAM" id="MobiDB-lite"/>
    </source>
</evidence>
<sequence>MAESNSSGDSQSSRRRSKVERVIDEYDLGEAGDTLVRRWTSEGDDRMSLRALADWFNTRVLEAALERNGETPLEGEVDNLYRLLTDDDASAGSRTQAERTLERDGVDPEELRSDFLTHQTIYTYLTKRRNVSREDTETDPIEAAERRVQGLLGRTQAVAEESLGRLAGDQIRVGDAEVYADVSVYCSDCEQTFEFVDLLERGGCDCA</sequence>